<accession>A0AAE7VUS6</accession>
<organism evidence="1 2">
    <name type="scientific">Escherichia phage JohannLBurckhardt</name>
    <dbReference type="NCBI Taxonomy" id="2851975"/>
    <lineage>
        <taxon>Viruses</taxon>
        <taxon>Duplodnaviria</taxon>
        <taxon>Heunggongvirae</taxon>
        <taxon>Uroviricota</taxon>
        <taxon>Caudoviricetes</taxon>
        <taxon>Drexlerviridae</taxon>
        <taxon>Tempevirinae</taxon>
        <taxon>Henuseptimavirus</taxon>
        <taxon>Henuseptimavirus johannburckhardt</taxon>
    </lineage>
</organism>
<sequence length="77" mass="8186">MQAKIKTIGGYTGMKNVKLPLTLKAVSSGYGTVDVSMAELIHHGYDFAAGQADEIPDCEPNAQTLTFIIGSEAEIVE</sequence>
<gene>
    <name evidence="1" type="ORF">bas11_0069</name>
</gene>
<proteinExistence type="predicted"/>
<evidence type="ECO:0000313" key="1">
    <source>
        <dbReference type="EMBL" id="QXV81673.1"/>
    </source>
</evidence>
<name>A0AAE7VUS6_9CAUD</name>
<reference evidence="2" key="1">
    <citation type="journal article" date="2021" name="PLoS Biol.">
        <title>Systematic exploration of Escherichia coli phage-host interactions with the BASEL phage collection.</title>
        <authorList>
            <person name="Maffei E."/>
            <person name="Shaidullina A."/>
            <person name="Burkolter M."/>
            <person name="Heyer Y."/>
            <person name="Estermann F."/>
            <person name="Druelle V."/>
            <person name="Sauer P."/>
            <person name="Willi L."/>
            <person name="Michaelis S."/>
            <person name="Hilbi H."/>
            <person name="Thaler D.S."/>
            <person name="Harms A."/>
        </authorList>
    </citation>
    <scope>NUCLEOTIDE SEQUENCE [LARGE SCALE GENOMIC DNA]</scope>
    <source>
        <strain evidence="2">Bas11</strain>
    </source>
</reference>
<evidence type="ECO:0000313" key="2">
    <source>
        <dbReference type="Proteomes" id="UP000828706"/>
    </source>
</evidence>
<keyword evidence="2" id="KW-1185">Reference proteome</keyword>
<protein>
    <submittedName>
        <fullName evidence="1">Uncharacterized protein</fullName>
    </submittedName>
</protein>
<dbReference type="EMBL" id="MZ501085">
    <property type="protein sequence ID" value="QXV81673.1"/>
    <property type="molecule type" value="Genomic_DNA"/>
</dbReference>
<dbReference type="Proteomes" id="UP000828706">
    <property type="component" value="Segment"/>
</dbReference>